<keyword evidence="3" id="KW-1185">Reference proteome</keyword>
<dbReference type="InterPro" id="IPR001387">
    <property type="entry name" value="Cro/C1-type_HTH"/>
</dbReference>
<sequence length="278" mass="31024">MGERIAGDEVSDLAAFGIEVLAARESRKIKQRHLADATGYSRFYVSKVEHGVQMPSDRFAERCDEVFGTNGLFRRLRRRISNLDPPAWFAPYLRLEPQAARIFDWSVHCLVGFAQTDAYARAIFRAGYPRDTAESIALKAAERLRRREKLDRADPPPEIWLVVYEAALRAVVGGPRVMADQLASLARYAESPGVDFQVMPFGAGAHGVHMSAFTLLTFSDETATSVWADGPRGGRLYQEAAVTAEAARVHERMRAHALSPRDSLNLLCAIREEHLKNV</sequence>
<dbReference type="InterPro" id="IPR043917">
    <property type="entry name" value="DUF5753"/>
</dbReference>
<dbReference type="SUPFAM" id="SSF47413">
    <property type="entry name" value="lambda repressor-like DNA-binding domains"/>
    <property type="match status" value="1"/>
</dbReference>
<dbReference type="SMART" id="SM00530">
    <property type="entry name" value="HTH_XRE"/>
    <property type="match status" value="1"/>
</dbReference>
<evidence type="ECO:0000259" key="1">
    <source>
        <dbReference type="PROSITE" id="PS50943"/>
    </source>
</evidence>
<organism evidence="2 3">
    <name type="scientific">Streptomyces hoynatensis</name>
    <dbReference type="NCBI Taxonomy" id="1141874"/>
    <lineage>
        <taxon>Bacteria</taxon>
        <taxon>Bacillati</taxon>
        <taxon>Actinomycetota</taxon>
        <taxon>Actinomycetes</taxon>
        <taxon>Kitasatosporales</taxon>
        <taxon>Streptomycetaceae</taxon>
        <taxon>Streptomyces</taxon>
    </lineage>
</organism>
<name>A0A3A9ZHX1_9ACTN</name>
<dbReference type="CDD" id="cd00093">
    <property type="entry name" value="HTH_XRE"/>
    <property type="match status" value="1"/>
</dbReference>
<dbReference type="OrthoDB" id="2897536at2"/>
<dbReference type="GO" id="GO:0003677">
    <property type="term" value="F:DNA binding"/>
    <property type="evidence" value="ECO:0007669"/>
    <property type="project" value="InterPro"/>
</dbReference>
<reference evidence="2 3" key="1">
    <citation type="journal article" date="2014" name="Int. J. Syst. Evol. Microbiol.">
        <title>Streptomyces hoynatensis sp. nov., isolated from deep marine sediment.</title>
        <authorList>
            <person name="Veyisoglu A."/>
            <person name="Sahin N."/>
        </authorList>
    </citation>
    <scope>NUCLEOTIDE SEQUENCE [LARGE SCALE GENOMIC DNA]</scope>
    <source>
        <strain evidence="2 3">KCTC 29097</strain>
    </source>
</reference>
<dbReference type="PROSITE" id="PS50943">
    <property type="entry name" value="HTH_CROC1"/>
    <property type="match status" value="1"/>
</dbReference>
<gene>
    <name evidence="2" type="ORF">D7294_01220</name>
</gene>
<evidence type="ECO:0000313" key="3">
    <source>
        <dbReference type="Proteomes" id="UP000272474"/>
    </source>
</evidence>
<protein>
    <submittedName>
        <fullName evidence="2">XRE family transcriptional regulator</fullName>
    </submittedName>
</protein>
<dbReference type="EMBL" id="RBAL01000001">
    <property type="protein sequence ID" value="RKN46866.1"/>
    <property type="molecule type" value="Genomic_DNA"/>
</dbReference>
<proteinExistence type="predicted"/>
<dbReference type="Pfam" id="PF19054">
    <property type="entry name" value="DUF5753"/>
    <property type="match status" value="1"/>
</dbReference>
<dbReference type="Pfam" id="PF13560">
    <property type="entry name" value="HTH_31"/>
    <property type="match status" value="1"/>
</dbReference>
<comment type="caution">
    <text evidence="2">The sequence shown here is derived from an EMBL/GenBank/DDBJ whole genome shotgun (WGS) entry which is preliminary data.</text>
</comment>
<dbReference type="Gene3D" id="1.10.260.40">
    <property type="entry name" value="lambda repressor-like DNA-binding domains"/>
    <property type="match status" value="1"/>
</dbReference>
<feature type="domain" description="HTH cro/C1-type" evidence="1">
    <location>
        <begin position="20"/>
        <end position="72"/>
    </location>
</feature>
<evidence type="ECO:0000313" key="2">
    <source>
        <dbReference type="EMBL" id="RKN46866.1"/>
    </source>
</evidence>
<dbReference type="InterPro" id="IPR010982">
    <property type="entry name" value="Lambda_DNA-bd_dom_sf"/>
</dbReference>
<dbReference type="Proteomes" id="UP000272474">
    <property type="component" value="Unassembled WGS sequence"/>
</dbReference>
<dbReference type="AlphaFoldDB" id="A0A3A9ZHX1"/>
<accession>A0A3A9ZHX1</accession>
<dbReference type="RefSeq" id="WP_120674469.1">
    <property type="nucleotide sequence ID" value="NZ_RBAL01000001.1"/>
</dbReference>